<reference evidence="2 3" key="1">
    <citation type="submission" date="2017-11" db="EMBL/GenBank/DDBJ databases">
        <title>De-novo sequencing of pomegranate (Punica granatum L.) genome.</title>
        <authorList>
            <person name="Akparov Z."/>
            <person name="Amiraslanov A."/>
            <person name="Hajiyeva S."/>
            <person name="Abbasov M."/>
            <person name="Kaur K."/>
            <person name="Hamwieh A."/>
            <person name="Solovyev V."/>
            <person name="Salamov A."/>
            <person name="Braich B."/>
            <person name="Kosarev P."/>
            <person name="Mahmoud A."/>
            <person name="Hajiyev E."/>
            <person name="Babayeva S."/>
            <person name="Izzatullayeva V."/>
            <person name="Mammadov A."/>
            <person name="Mammadov A."/>
            <person name="Sharifova S."/>
            <person name="Ojaghi J."/>
            <person name="Eynullazada K."/>
            <person name="Bayramov B."/>
            <person name="Abdulazimova A."/>
            <person name="Shahmuradov I."/>
        </authorList>
    </citation>
    <scope>NUCLEOTIDE SEQUENCE [LARGE SCALE GENOMIC DNA]</scope>
    <source>
        <strain evidence="3">cv. AG2017</strain>
        <tissue evidence="2">Leaf</tissue>
    </source>
</reference>
<accession>A0A2I0KLD3</accession>
<feature type="compositionally biased region" description="Low complexity" evidence="1">
    <location>
        <begin position="13"/>
        <end position="24"/>
    </location>
</feature>
<sequence>MLLGGESVTGVEARALGRGRGAAAQSKQLLKRKSNSEEPEPRTHGHGASSSSETRNYGLTCKTRRKQKEMVNRDRTDHRRQEKSETGLGDTGQERLSITGDTRNLFICRICEMWFIRIARAIDGPRVCYKA</sequence>
<keyword evidence="3" id="KW-1185">Reference proteome</keyword>
<organism evidence="2 3">
    <name type="scientific">Punica granatum</name>
    <name type="common">Pomegranate</name>
    <dbReference type="NCBI Taxonomy" id="22663"/>
    <lineage>
        <taxon>Eukaryota</taxon>
        <taxon>Viridiplantae</taxon>
        <taxon>Streptophyta</taxon>
        <taxon>Embryophyta</taxon>
        <taxon>Tracheophyta</taxon>
        <taxon>Spermatophyta</taxon>
        <taxon>Magnoliopsida</taxon>
        <taxon>eudicotyledons</taxon>
        <taxon>Gunneridae</taxon>
        <taxon>Pentapetalae</taxon>
        <taxon>rosids</taxon>
        <taxon>malvids</taxon>
        <taxon>Myrtales</taxon>
        <taxon>Lythraceae</taxon>
        <taxon>Punica</taxon>
    </lineage>
</organism>
<dbReference type="AlphaFoldDB" id="A0A2I0KLD3"/>
<comment type="caution">
    <text evidence="2">The sequence shown here is derived from an EMBL/GenBank/DDBJ whole genome shotgun (WGS) entry which is preliminary data.</text>
</comment>
<gene>
    <name evidence="2" type="ORF">CRG98_010305</name>
</gene>
<protein>
    <submittedName>
        <fullName evidence="2">Uncharacterized protein</fullName>
    </submittedName>
</protein>
<evidence type="ECO:0000313" key="2">
    <source>
        <dbReference type="EMBL" id="PKI69304.1"/>
    </source>
</evidence>
<evidence type="ECO:0000313" key="3">
    <source>
        <dbReference type="Proteomes" id="UP000233551"/>
    </source>
</evidence>
<feature type="compositionally biased region" description="Basic and acidic residues" evidence="1">
    <location>
        <begin position="34"/>
        <end position="43"/>
    </location>
</feature>
<proteinExistence type="predicted"/>
<feature type="region of interest" description="Disordered" evidence="1">
    <location>
        <begin position="1"/>
        <end position="95"/>
    </location>
</feature>
<dbReference type="Proteomes" id="UP000233551">
    <property type="component" value="Unassembled WGS sequence"/>
</dbReference>
<dbReference type="EMBL" id="PGOL01000513">
    <property type="protein sequence ID" value="PKI69304.1"/>
    <property type="molecule type" value="Genomic_DNA"/>
</dbReference>
<name>A0A2I0KLD3_PUNGR</name>
<evidence type="ECO:0000256" key="1">
    <source>
        <dbReference type="SAM" id="MobiDB-lite"/>
    </source>
</evidence>
<feature type="compositionally biased region" description="Basic and acidic residues" evidence="1">
    <location>
        <begin position="68"/>
        <end position="85"/>
    </location>
</feature>
<feature type="compositionally biased region" description="Polar residues" evidence="1">
    <location>
        <begin position="48"/>
        <end position="57"/>
    </location>
</feature>